<feature type="transmembrane region" description="Helical" evidence="1">
    <location>
        <begin position="337"/>
        <end position="357"/>
    </location>
</feature>
<feature type="transmembrane region" description="Helical" evidence="1">
    <location>
        <begin position="126"/>
        <end position="144"/>
    </location>
</feature>
<evidence type="ECO:0000313" key="3">
    <source>
        <dbReference type="Proteomes" id="UP000673975"/>
    </source>
</evidence>
<evidence type="ECO:0000256" key="1">
    <source>
        <dbReference type="SAM" id="Phobius"/>
    </source>
</evidence>
<dbReference type="PANTHER" id="PTHR37308">
    <property type="entry name" value="INTEGRAL MEMBRANE PROTEIN"/>
    <property type="match status" value="1"/>
</dbReference>
<feature type="transmembrane region" description="Helical" evidence="1">
    <location>
        <begin position="150"/>
        <end position="178"/>
    </location>
</feature>
<feature type="transmembrane region" description="Helical" evidence="1">
    <location>
        <begin position="97"/>
        <end position="114"/>
    </location>
</feature>
<organism evidence="2 3">
    <name type="scientific">Natronogracilivirga saccharolytica</name>
    <dbReference type="NCBI Taxonomy" id="2812953"/>
    <lineage>
        <taxon>Bacteria</taxon>
        <taxon>Pseudomonadati</taxon>
        <taxon>Balneolota</taxon>
        <taxon>Balneolia</taxon>
        <taxon>Balneolales</taxon>
        <taxon>Cyclonatronaceae</taxon>
        <taxon>Natronogracilivirga</taxon>
    </lineage>
</organism>
<keyword evidence="1" id="KW-1133">Transmembrane helix</keyword>
<keyword evidence="1" id="KW-0812">Transmembrane</keyword>
<feature type="transmembrane region" description="Helical" evidence="1">
    <location>
        <begin position="199"/>
        <end position="222"/>
    </location>
</feature>
<dbReference type="Proteomes" id="UP000673975">
    <property type="component" value="Unassembled WGS sequence"/>
</dbReference>
<accession>A0A8J7SAC4</accession>
<protein>
    <submittedName>
        <fullName evidence="2">DUF368 domain-containing protein</fullName>
    </submittedName>
</protein>
<feature type="transmembrane region" description="Helical" evidence="1">
    <location>
        <begin position="66"/>
        <end position="91"/>
    </location>
</feature>
<proteinExistence type="predicted"/>
<keyword evidence="3" id="KW-1185">Reference proteome</keyword>
<dbReference type="AlphaFoldDB" id="A0A8J7SAC4"/>
<dbReference type="Pfam" id="PF04018">
    <property type="entry name" value="VCA0040-like"/>
    <property type="match status" value="1"/>
</dbReference>
<dbReference type="EMBL" id="JAFIDN010000007">
    <property type="protein sequence ID" value="MBP3192956.1"/>
    <property type="molecule type" value="Genomic_DNA"/>
</dbReference>
<gene>
    <name evidence="2" type="ORF">NATSA_09805</name>
</gene>
<name>A0A8J7SAC4_9BACT</name>
<comment type="caution">
    <text evidence="2">The sequence shown here is derived from an EMBL/GenBank/DDBJ whole genome shotgun (WGS) entry which is preliminary data.</text>
</comment>
<feature type="transmembrane region" description="Helical" evidence="1">
    <location>
        <begin position="20"/>
        <end position="39"/>
    </location>
</feature>
<feature type="transmembrane region" description="Helical" evidence="1">
    <location>
        <begin position="228"/>
        <end position="248"/>
    </location>
</feature>
<evidence type="ECO:0000313" key="2">
    <source>
        <dbReference type="EMBL" id="MBP3192956.1"/>
    </source>
</evidence>
<keyword evidence="1" id="KW-0472">Membrane</keyword>
<dbReference type="InterPro" id="IPR007163">
    <property type="entry name" value="VCA0040-like"/>
</dbReference>
<dbReference type="PANTHER" id="PTHR37308:SF1">
    <property type="entry name" value="POLYPRENYL-PHOSPHATE TRANSPORTER"/>
    <property type="match status" value="1"/>
</dbReference>
<reference evidence="2" key="1">
    <citation type="submission" date="2021-02" db="EMBL/GenBank/DDBJ databases">
        <title>Natronogracilivirga saccharolytica gen. nov. sp. nov. a new anaerobic, haloalkiliphilic carbohydrate-fermenting bacterium from soda lake and proposing of Cyclonatronumiaceae fam. nov. in the phylum Balneolaeota.</title>
        <authorList>
            <person name="Zhilina T.N."/>
            <person name="Sorokin D.Y."/>
            <person name="Zavarzina D.G."/>
            <person name="Toshchakov S.V."/>
            <person name="Kublanov I.V."/>
        </authorList>
    </citation>
    <scope>NUCLEOTIDE SEQUENCE</scope>
    <source>
        <strain evidence="2">Z-1702</strain>
    </source>
</reference>
<sequence>MPFLYLKGFAMGSADVVPGVSGGTMSLILGIYTRLIFAIKSVDLKAVGQLFTLQWAELFERVHWKFLISVFLGGVSAVFFFTTIVALPVLMHTRPEVIYGLFFGLISGSILLLLKAIGDVGWKELLIVFAGVGIGFRIVTLVPTDTPETSLFVFLSGSLSITAMVLPGISGSFILLILRKYEYILSHIALLPTDRFLEALSVLFPFGLGMVVGLVLFVRLLSWLLKRFHILTLCLLVGFMAGSLYVIWPFQERDYREIVESRVLPADDPLVQELKEDEPSRRRPEYSELGHVINPDAPDDEQKIEVRNVRRVLVSSSPYWPDWLDPGEDPRLSVGGWSLYGSVGTMLVGFLLVGYLGRVMNKKGLVGKGP</sequence>